<proteinExistence type="predicted"/>
<dbReference type="GO" id="GO:0031177">
    <property type="term" value="F:phosphopantetheine binding"/>
    <property type="evidence" value="ECO:0007669"/>
    <property type="project" value="TreeGrafter"/>
</dbReference>
<dbReference type="InterPro" id="IPR012728">
    <property type="entry name" value="Pls/PosA_C"/>
</dbReference>
<dbReference type="Proteomes" id="UP000027309">
    <property type="component" value="Unassembled WGS sequence"/>
</dbReference>
<dbReference type="Gene3D" id="2.160.10.10">
    <property type="entry name" value="Hexapeptide repeat proteins"/>
    <property type="match status" value="3"/>
</dbReference>
<dbReference type="PROSITE" id="PS50075">
    <property type="entry name" value="CARRIER"/>
    <property type="match status" value="1"/>
</dbReference>
<dbReference type="InterPro" id="IPR010071">
    <property type="entry name" value="AA_adenyl_dom"/>
</dbReference>
<dbReference type="RefSeq" id="WP_031961134.1">
    <property type="nucleotide sequence ID" value="NZ_JMOA01000063.1"/>
</dbReference>
<feature type="domain" description="Carrier" evidence="2">
    <location>
        <begin position="524"/>
        <end position="601"/>
    </location>
</feature>
<feature type="transmembrane region" description="Helical" evidence="1">
    <location>
        <begin position="622"/>
        <end position="641"/>
    </location>
</feature>
<accession>A0A836YK15</accession>
<dbReference type="InterPro" id="IPR042099">
    <property type="entry name" value="ANL_N_sf"/>
</dbReference>
<feature type="transmembrane region" description="Helical" evidence="1">
    <location>
        <begin position="866"/>
        <end position="890"/>
    </location>
</feature>
<keyword evidence="1" id="KW-0472">Membrane</keyword>
<evidence type="ECO:0000313" key="3">
    <source>
        <dbReference type="EMBL" id="KCX99923.1"/>
    </source>
</evidence>
<dbReference type="EMBL" id="JMOA01000063">
    <property type="protein sequence ID" value="KCX99923.1"/>
    <property type="molecule type" value="Genomic_DNA"/>
</dbReference>
<keyword evidence="1" id="KW-0812">Transmembrane</keyword>
<feature type="transmembrane region" description="Helical" evidence="1">
    <location>
        <begin position="661"/>
        <end position="682"/>
    </location>
</feature>
<dbReference type="InterPro" id="IPR036736">
    <property type="entry name" value="ACP-like_sf"/>
</dbReference>
<dbReference type="InterPro" id="IPR009081">
    <property type="entry name" value="PP-bd_ACP"/>
</dbReference>
<organism evidence="3 4">
    <name type="scientific">Acinetobacter baumannii 1499986</name>
    <dbReference type="NCBI Taxonomy" id="1310673"/>
    <lineage>
        <taxon>Bacteria</taxon>
        <taxon>Pseudomonadati</taxon>
        <taxon>Pseudomonadota</taxon>
        <taxon>Gammaproteobacteria</taxon>
        <taxon>Moraxellales</taxon>
        <taxon>Moraxellaceae</taxon>
        <taxon>Acinetobacter</taxon>
        <taxon>Acinetobacter calcoaceticus/baumannii complex</taxon>
    </lineage>
</organism>
<dbReference type="Pfam" id="PF13193">
    <property type="entry name" value="AMP-binding_C"/>
    <property type="match status" value="1"/>
</dbReference>
<feature type="transmembrane region" description="Helical" evidence="1">
    <location>
        <begin position="715"/>
        <end position="734"/>
    </location>
</feature>
<dbReference type="SUPFAM" id="SSF51161">
    <property type="entry name" value="Trimeric LpxA-like enzymes"/>
    <property type="match status" value="3"/>
</dbReference>
<dbReference type="InterPro" id="IPR020845">
    <property type="entry name" value="AMP-binding_CS"/>
</dbReference>
<dbReference type="InterPro" id="IPR000873">
    <property type="entry name" value="AMP-dep_synth/lig_dom"/>
</dbReference>
<dbReference type="Gene3D" id="3.40.50.12780">
    <property type="entry name" value="N-terminal domain of ligase-like"/>
    <property type="match status" value="1"/>
</dbReference>
<dbReference type="NCBIfam" id="TIGR01733">
    <property type="entry name" value="AA-adenyl-dom"/>
    <property type="match status" value="1"/>
</dbReference>
<dbReference type="GO" id="GO:0044550">
    <property type="term" value="P:secondary metabolite biosynthetic process"/>
    <property type="evidence" value="ECO:0007669"/>
    <property type="project" value="TreeGrafter"/>
</dbReference>
<dbReference type="InterPro" id="IPR045851">
    <property type="entry name" value="AMP-bd_C_sf"/>
</dbReference>
<protein>
    <submittedName>
        <fullName evidence="3">Amino acid adenylation domain protein</fullName>
    </submittedName>
</protein>
<dbReference type="Gene3D" id="1.10.1200.10">
    <property type="entry name" value="ACP-like"/>
    <property type="match status" value="1"/>
</dbReference>
<dbReference type="Pfam" id="PF00501">
    <property type="entry name" value="AMP-binding"/>
    <property type="match status" value="1"/>
</dbReference>
<name>A0A836YK15_ACIBA</name>
<reference evidence="3 4" key="1">
    <citation type="submission" date="2014-04" db="EMBL/GenBank/DDBJ databases">
        <title>Comparative genomics and transcriptomics to identify genetic mechanisms underlying the emergence of carbapenem resistant Acinetobacter baumannii (CRAb).</title>
        <authorList>
            <person name="Harris A.D."/>
            <person name="Johnson K.J."/>
            <person name="George J."/>
            <person name="Nadendla S."/>
            <person name="Daugherty S.C."/>
            <person name="Parankush S."/>
            <person name="Sadzewicz L."/>
            <person name="Tallon L."/>
            <person name="Sengamalay N."/>
            <person name="Hazen T.H."/>
            <person name="Rasko D.A."/>
        </authorList>
    </citation>
    <scope>NUCLEOTIDE SEQUENCE [LARGE SCALE GENOMIC DNA]</scope>
    <source>
        <strain evidence="3 4">1499986</strain>
    </source>
</reference>
<sequence length="1335" mass="148426">MNQFVTNTKNVIRGKYHPEFLQNEVLSDIFAHTAQTLPDKTALIEADKTLSYGELYQQALIMAQHLALKGVKPSHIVGLWLPRGIELLKAQLAICLSGAAWLPFDMDTPADRIAVCLEDAEAVGMITTDEWYEHLAEVPQTKWTNTELQKPLSESVSLAKTTPDQPAYIIYTSGSTGKPKGIVITQKNICHFLRSENSILGIQEQDKVYQGFSVAFDMSFEEIWLSYLVGATLWIAPKSLVSDPERLCQTLKQEQITVLHAVPTLLALFPEDVPNLRIINLGGEMCPDSLVDRWALPHHQMFNTYGPTETTVSASLELLERGKPVTIGKPLPNYGMLVINSERELLEQGETGELCIFGPSVAQGYLGRPDLTADKFIENPWAMSIEEELLYRTGDLAKIDEFGQVHCLGRADDQVKIRGFRVELGEIEAALCDIDGIGTAAVILRHEDGIDQLIAFIAPEIDAKQAIEIKELRHNLSQRLPPYMVPNRFEIIEEVPRLLSGKIDRKALKARPLTSVVDRSESDQPQNPAEEILFEILNRLFPNMPIKLDSDFFDDLGGHSLLAAVLISNLREHAEYSHLTIQNLYQARRVGAIAALMLEQPEPTLFDSQIGQDNPRNQTYKWLCGIAQLVTIPVLISINILQWLAPFFTYHYFTGGTRDSIPYAIALSLLVYVSVIMSSFVLSITVKRLLMLGIGAGRYPLWGLTYFRWWLADRISNISPVYLLSGSTLLNLYLKALGAKIGHDVTISSVHIRMPSLLTIEDGVSIGSQVNLENAKVEHGHLVLGSIHLKQDSYVGSYAVLEENTVLEKQAHVNALTSIEYDTVVPEGEIWDGTPAQKIGHIGHIDEQAKLPERPKLSFIRKIAEYGYYGVSALIIACLFFIPIFPSFLLVDWLDVNVFNINPNNHLQIALYYFILAIPASAMMMMITAVISSGLRKIALPRLETGTYAVHGSTYYRKWFAAQILETSLQTLHGLFATIYAPTWFRMLGAKVGKNTEISTATGVIPEMLTLGEESFIADAVMLGDEEIKGGWMSLKATKIGNRSFVGNSAYIADGTVLPDNVLIGVQSKTPDNREMYDGQTWFGSPALLLPAREAAEKYPDHLTFKPSIKRRLMRGFIEGLRIVLPAALAIGVGYMIVLDVIDVINNYNIETGLVALTLAGLLYGVGCFLIVALLKWILIGRYQPRSAPMWTMFVWLSEGITSLYESVAIPNFLNYLRGTPMLPFFLRILGVRIGKDVYMDTADITEFDCVSIGDRAEFNSFSGPQTHLFEDRIMKIGQVNVGNDVVVNARSIILYNANVSNHAVLGPLTLVMKGENIPAKSAWVGSPAVPWVHK</sequence>
<keyword evidence="1" id="KW-1133">Transmembrane helix</keyword>
<dbReference type="PANTHER" id="PTHR45527:SF1">
    <property type="entry name" value="FATTY ACID SYNTHASE"/>
    <property type="match status" value="1"/>
</dbReference>
<dbReference type="InterPro" id="IPR011004">
    <property type="entry name" value="Trimer_LpxA-like_sf"/>
</dbReference>
<gene>
    <name evidence="3" type="ORF">J572_3481</name>
</gene>
<dbReference type="InterPro" id="IPR025110">
    <property type="entry name" value="AMP-bd_C"/>
</dbReference>
<dbReference type="Pfam" id="PF00550">
    <property type="entry name" value="PP-binding"/>
    <property type="match status" value="1"/>
</dbReference>
<feature type="transmembrane region" description="Helical" evidence="1">
    <location>
        <begin position="689"/>
        <end position="709"/>
    </location>
</feature>
<comment type="caution">
    <text evidence="3">The sequence shown here is derived from an EMBL/GenBank/DDBJ whole genome shotgun (WGS) entry which is preliminary data.</text>
</comment>
<dbReference type="SUPFAM" id="SSF56801">
    <property type="entry name" value="Acetyl-CoA synthetase-like"/>
    <property type="match status" value="1"/>
</dbReference>
<dbReference type="SUPFAM" id="SSF47336">
    <property type="entry name" value="ACP-like"/>
    <property type="match status" value="1"/>
</dbReference>
<dbReference type="Gene3D" id="3.30.300.30">
    <property type="match status" value="1"/>
</dbReference>
<dbReference type="GO" id="GO:0005737">
    <property type="term" value="C:cytoplasm"/>
    <property type="evidence" value="ECO:0007669"/>
    <property type="project" value="TreeGrafter"/>
</dbReference>
<dbReference type="PROSITE" id="PS00455">
    <property type="entry name" value="AMP_BINDING"/>
    <property type="match status" value="1"/>
</dbReference>
<feature type="transmembrane region" description="Helical" evidence="1">
    <location>
        <begin position="910"/>
        <end position="932"/>
    </location>
</feature>
<dbReference type="CDD" id="cd05930">
    <property type="entry name" value="A_NRPS"/>
    <property type="match status" value="1"/>
</dbReference>
<dbReference type="GO" id="GO:0043041">
    <property type="term" value="P:amino acid activation for nonribosomal peptide biosynthetic process"/>
    <property type="evidence" value="ECO:0007669"/>
    <property type="project" value="TreeGrafter"/>
</dbReference>
<evidence type="ECO:0000259" key="2">
    <source>
        <dbReference type="PROSITE" id="PS50075"/>
    </source>
</evidence>
<dbReference type="NCBIfam" id="TIGR02353">
    <property type="entry name" value="NRPS_term_dom"/>
    <property type="match status" value="1"/>
</dbReference>
<evidence type="ECO:0000313" key="4">
    <source>
        <dbReference type="Proteomes" id="UP000027309"/>
    </source>
</evidence>
<feature type="transmembrane region" description="Helical" evidence="1">
    <location>
        <begin position="1154"/>
        <end position="1180"/>
    </location>
</feature>
<feature type="transmembrane region" description="Helical" evidence="1">
    <location>
        <begin position="1120"/>
        <end position="1142"/>
    </location>
</feature>
<evidence type="ECO:0000256" key="1">
    <source>
        <dbReference type="SAM" id="Phobius"/>
    </source>
</evidence>
<dbReference type="PANTHER" id="PTHR45527">
    <property type="entry name" value="NONRIBOSOMAL PEPTIDE SYNTHETASE"/>
    <property type="match status" value="1"/>
</dbReference>